<keyword evidence="4" id="KW-1278">Translocase</keyword>
<evidence type="ECO:0000256" key="2">
    <source>
        <dbReference type="ARBA" id="ARBA00022741"/>
    </source>
</evidence>
<dbReference type="InterPro" id="IPR003439">
    <property type="entry name" value="ABC_transporter-like_ATP-bd"/>
</dbReference>
<dbReference type="PROSITE" id="PS50893">
    <property type="entry name" value="ABC_TRANSPORTER_2"/>
    <property type="match status" value="1"/>
</dbReference>
<dbReference type="NCBIfam" id="NF010068">
    <property type="entry name" value="PRK13548.1"/>
    <property type="match status" value="1"/>
</dbReference>
<keyword evidence="8" id="KW-1185">Reference proteome</keyword>
<organism evidence="7 8">
    <name type="scientific">Marinomonas communis</name>
    <dbReference type="NCBI Taxonomy" id="28254"/>
    <lineage>
        <taxon>Bacteria</taxon>
        <taxon>Pseudomonadati</taxon>
        <taxon>Pseudomonadota</taxon>
        <taxon>Gammaproteobacteria</taxon>
        <taxon>Oceanospirillales</taxon>
        <taxon>Oceanospirillaceae</taxon>
        <taxon>Marinomonas</taxon>
    </lineage>
</organism>
<accession>A0A4R6X7A1</accession>
<dbReference type="RefSeq" id="WP_133559548.1">
    <property type="nucleotide sequence ID" value="NZ_SNZA01000001.1"/>
</dbReference>
<dbReference type="OrthoDB" id="6461291at2"/>
<dbReference type="SUPFAM" id="SSF52540">
    <property type="entry name" value="P-loop containing nucleoside triphosphate hydrolases"/>
    <property type="match status" value="1"/>
</dbReference>
<dbReference type="EMBL" id="SNZA01000001">
    <property type="protein sequence ID" value="TDR14906.1"/>
    <property type="molecule type" value="Genomic_DNA"/>
</dbReference>
<evidence type="ECO:0000256" key="3">
    <source>
        <dbReference type="ARBA" id="ARBA00022840"/>
    </source>
</evidence>
<name>A0A4R6X7A1_9GAMM</name>
<dbReference type="AlphaFoldDB" id="A0A4R6X7A1"/>
<reference evidence="7 8" key="1">
    <citation type="submission" date="2019-03" db="EMBL/GenBank/DDBJ databases">
        <title>Genomic Encyclopedia of Type Strains, Phase IV (KMG-IV): sequencing the most valuable type-strain genomes for metagenomic binning, comparative biology and taxonomic classification.</title>
        <authorList>
            <person name="Goeker M."/>
        </authorList>
    </citation>
    <scope>NUCLEOTIDE SEQUENCE [LARGE SCALE GENOMIC DNA]</scope>
    <source>
        <strain evidence="7 8">DSM 5604</strain>
    </source>
</reference>
<dbReference type="PANTHER" id="PTHR42794:SF1">
    <property type="entry name" value="HEMIN IMPORT ATP-BINDING PROTEIN HMUV"/>
    <property type="match status" value="1"/>
</dbReference>
<dbReference type="InterPro" id="IPR027417">
    <property type="entry name" value="P-loop_NTPase"/>
</dbReference>
<dbReference type="InterPro" id="IPR017871">
    <property type="entry name" value="ABC_transporter-like_CS"/>
</dbReference>
<dbReference type="GO" id="GO:0005524">
    <property type="term" value="F:ATP binding"/>
    <property type="evidence" value="ECO:0007669"/>
    <property type="project" value="UniProtKB-KW"/>
</dbReference>
<keyword evidence="3 7" id="KW-0067">ATP-binding</keyword>
<evidence type="ECO:0000256" key="1">
    <source>
        <dbReference type="ARBA" id="ARBA00022448"/>
    </source>
</evidence>
<dbReference type="Proteomes" id="UP000295729">
    <property type="component" value="Unassembled WGS sequence"/>
</dbReference>
<comment type="function">
    <text evidence="5">Part of the ABC transporter complex HmuTUV involved in hemin import. Responsible for energy coupling to the transport system.</text>
</comment>
<feature type="domain" description="ABC transporter" evidence="6">
    <location>
        <begin position="2"/>
        <end position="242"/>
    </location>
</feature>
<evidence type="ECO:0000256" key="4">
    <source>
        <dbReference type="ARBA" id="ARBA00022967"/>
    </source>
</evidence>
<dbReference type="CDD" id="cd03214">
    <property type="entry name" value="ABC_Iron-Siderophores_B12_Hemin"/>
    <property type="match status" value="1"/>
</dbReference>
<gene>
    <name evidence="7" type="ORF">C8D85_0255</name>
</gene>
<comment type="caution">
    <text evidence="7">The sequence shown here is derived from an EMBL/GenBank/DDBJ whole genome shotgun (WGS) entry which is preliminary data.</text>
</comment>
<evidence type="ECO:0000313" key="7">
    <source>
        <dbReference type="EMBL" id="TDR14906.1"/>
    </source>
</evidence>
<dbReference type="Pfam" id="PF00005">
    <property type="entry name" value="ABC_tran"/>
    <property type="match status" value="1"/>
</dbReference>
<evidence type="ECO:0000259" key="6">
    <source>
        <dbReference type="PROSITE" id="PS50893"/>
    </source>
</evidence>
<protein>
    <submittedName>
        <fullName evidence="7">Iron complex transport system ATP-binding protein</fullName>
    </submittedName>
</protein>
<evidence type="ECO:0000313" key="8">
    <source>
        <dbReference type="Proteomes" id="UP000295729"/>
    </source>
</evidence>
<dbReference type="PANTHER" id="PTHR42794">
    <property type="entry name" value="HEMIN IMPORT ATP-BINDING PROTEIN HMUV"/>
    <property type="match status" value="1"/>
</dbReference>
<dbReference type="SMART" id="SM00382">
    <property type="entry name" value="AAA"/>
    <property type="match status" value="1"/>
</dbReference>
<proteinExistence type="predicted"/>
<keyword evidence="1" id="KW-0813">Transport</keyword>
<sequence>MLKVTQLSYQHQRDTLLSDITFDLLAGELLVVLGPNGAGKSTLLKCCAGTLKPSQGSIHLNNTTLEQWPLNELAQSRAVLTQQLSIPFALRVHEVVSLGLSPWSLTIKEQDKAITDVLNMVGMAHFSDRVFNSLSGGEQQRVQLARVLVQLLAHGEQDLTGKLLFLDEPISALDLQQQQIVMRLLKTMTERGMSIFCVLHDLNLATLYADTLLIIERGETVYYATPSKMHHTSVVENTYKADLIQIDHSEKPLPQWQFRH</sequence>
<keyword evidence="2" id="KW-0547">Nucleotide-binding</keyword>
<dbReference type="GO" id="GO:0016887">
    <property type="term" value="F:ATP hydrolysis activity"/>
    <property type="evidence" value="ECO:0007669"/>
    <property type="project" value="InterPro"/>
</dbReference>
<dbReference type="Gene3D" id="3.40.50.300">
    <property type="entry name" value="P-loop containing nucleotide triphosphate hydrolases"/>
    <property type="match status" value="1"/>
</dbReference>
<dbReference type="InterPro" id="IPR003593">
    <property type="entry name" value="AAA+_ATPase"/>
</dbReference>
<dbReference type="PROSITE" id="PS00211">
    <property type="entry name" value="ABC_TRANSPORTER_1"/>
    <property type="match status" value="1"/>
</dbReference>
<evidence type="ECO:0000256" key="5">
    <source>
        <dbReference type="ARBA" id="ARBA00037066"/>
    </source>
</evidence>